<name>A0ABW9VTF7_9BURK</name>
<dbReference type="Gene3D" id="2.60.120.620">
    <property type="entry name" value="q2cbj1_9rhob like domain"/>
    <property type="match status" value="1"/>
</dbReference>
<reference evidence="9 10" key="1">
    <citation type="submission" date="2019-12" db="EMBL/GenBank/DDBJ databases">
        <title>Novel species isolated from a subtropical stream in China.</title>
        <authorList>
            <person name="Lu H."/>
        </authorList>
    </citation>
    <scope>NUCLEOTIDE SEQUENCE [LARGE SCALE GENOMIC DNA]</scope>
    <source>
        <strain evidence="9 10">CY42W</strain>
    </source>
</reference>
<dbReference type="EMBL" id="WWCT01000001">
    <property type="protein sequence ID" value="MYN24920.1"/>
    <property type="molecule type" value="Genomic_DNA"/>
</dbReference>
<dbReference type="InterPro" id="IPR005123">
    <property type="entry name" value="Oxoglu/Fe-dep_dioxygenase_dom"/>
</dbReference>
<dbReference type="NCBIfam" id="NF003974">
    <property type="entry name" value="PRK05467.1-3"/>
    <property type="match status" value="1"/>
</dbReference>
<evidence type="ECO:0000256" key="3">
    <source>
        <dbReference type="ARBA" id="ARBA00022896"/>
    </source>
</evidence>
<keyword evidence="3 7" id="KW-0847">Vitamin C</keyword>
<keyword evidence="10" id="KW-1185">Reference proteome</keyword>
<evidence type="ECO:0000256" key="6">
    <source>
        <dbReference type="ARBA" id="ARBA00023004"/>
    </source>
</evidence>
<dbReference type="InterPro" id="IPR044862">
    <property type="entry name" value="Pro_4_hyd_alph_FE2OG_OXY"/>
</dbReference>
<evidence type="ECO:0000256" key="5">
    <source>
        <dbReference type="ARBA" id="ARBA00023002"/>
    </source>
</evidence>
<comment type="cofactor">
    <cofactor evidence="1 7">
        <name>L-ascorbate</name>
        <dbReference type="ChEBI" id="CHEBI:38290"/>
    </cofactor>
</comment>
<evidence type="ECO:0000256" key="4">
    <source>
        <dbReference type="ARBA" id="ARBA00022964"/>
    </source>
</evidence>
<dbReference type="Proteomes" id="UP000642144">
    <property type="component" value="Unassembled WGS sequence"/>
</dbReference>
<evidence type="ECO:0000313" key="9">
    <source>
        <dbReference type="EMBL" id="MYN24920.1"/>
    </source>
</evidence>
<comment type="caution">
    <text evidence="9">The sequence shown here is derived from an EMBL/GenBank/DDBJ whole genome shotgun (WGS) entry which is preliminary data.</text>
</comment>
<gene>
    <name evidence="9" type="ORF">GTP69_00700</name>
</gene>
<dbReference type="InterPro" id="IPR041097">
    <property type="entry name" value="PKHD_C"/>
</dbReference>
<dbReference type="Pfam" id="PF18331">
    <property type="entry name" value="PKHD_C"/>
    <property type="match status" value="1"/>
</dbReference>
<feature type="binding site" evidence="7">
    <location>
        <position position="98"/>
    </location>
    <ligand>
        <name>Fe cation</name>
        <dbReference type="ChEBI" id="CHEBI:24875"/>
    </ligand>
</feature>
<sequence>MMLHLKSVLLPDELRHMRETLARADWVDGRVTSGSQPADLKRNRQLPEQGAASRQLQEIVLTALRRNQLFFSAALPGKIGPPLFNCYQAGSYLDDHIDVAMRYTAGGERVRGDLSCTLFLSDPDEYEGGELVIADQWRDESVRLAAGDMLLYPANRIHRVQPVRMGTRYASFFWIESMVRSGEQRELLFEMDRNLMQLRGQDPADPSLLALTGVYHNLLRMWADS</sequence>
<dbReference type="PANTHER" id="PTHR41536">
    <property type="entry name" value="PKHD-TYPE HYDROXYLASE YBIX"/>
    <property type="match status" value="1"/>
</dbReference>
<keyword evidence="6 7" id="KW-0408">Iron</keyword>
<feature type="domain" description="Fe2OG dioxygenase" evidence="8">
    <location>
        <begin position="78"/>
        <end position="177"/>
    </location>
</feature>
<dbReference type="NCBIfam" id="NF003975">
    <property type="entry name" value="PRK05467.1-4"/>
    <property type="match status" value="1"/>
</dbReference>
<dbReference type="Pfam" id="PF13640">
    <property type="entry name" value="2OG-FeII_Oxy_3"/>
    <property type="match status" value="1"/>
</dbReference>
<accession>A0ABW9VTF7</accession>
<dbReference type="PANTHER" id="PTHR41536:SF1">
    <property type="entry name" value="PKHD-TYPE HYDROXYLASE YBIX"/>
    <property type="match status" value="1"/>
</dbReference>
<dbReference type="RefSeq" id="WP_161053072.1">
    <property type="nucleotide sequence ID" value="NZ_WWCT01000001.1"/>
</dbReference>
<evidence type="ECO:0000256" key="1">
    <source>
        <dbReference type="ARBA" id="ARBA00001961"/>
    </source>
</evidence>
<evidence type="ECO:0000259" key="8">
    <source>
        <dbReference type="PROSITE" id="PS51471"/>
    </source>
</evidence>
<evidence type="ECO:0000256" key="2">
    <source>
        <dbReference type="ARBA" id="ARBA00022723"/>
    </source>
</evidence>
<feature type="binding site" evidence="7">
    <location>
        <position position="96"/>
    </location>
    <ligand>
        <name>Fe cation</name>
        <dbReference type="ChEBI" id="CHEBI:24875"/>
    </ligand>
</feature>
<evidence type="ECO:0000256" key="7">
    <source>
        <dbReference type="HAMAP-Rule" id="MF_00657"/>
    </source>
</evidence>
<dbReference type="GO" id="GO:0051213">
    <property type="term" value="F:dioxygenase activity"/>
    <property type="evidence" value="ECO:0007669"/>
    <property type="project" value="UniProtKB-KW"/>
</dbReference>
<dbReference type="PROSITE" id="PS51471">
    <property type="entry name" value="FE2OG_OXY"/>
    <property type="match status" value="1"/>
</dbReference>
<protein>
    <submittedName>
        <fullName evidence="9">Fe2+-dependent dioxygenase</fullName>
    </submittedName>
</protein>
<dbReference type="Gene3D" id="4.10.860.20">
    <property type="entry name" value="Rabenosyn, Rab binding domain"/>
    <property type="match status" value="1"/>
</dbReference>
<keyword evidence="2 7" id="KW-0479">Metal-binding</keyword>
<evidence type="ECO:0000313" key="10">
    <source>
        <dbReference type="Proteomes" id="UP000642144"/>
    </source>
</evidence>
<proteinExistence type="inferred from homology"/>
<comment type="cofactor">
    <cofactor evidence="7">
        <name>Fe(2+)</name>
        <dbReference type="ChEBI" id="CHEBI:29033"/>
    </cofactor>
    <text evidence="7">Binds 1 Fe(2+) ion per subunit.</text>
</comment>
<dbReference type="InterPro" id="IPR006620">
    <property type="entry name" value="Pro_4_hyd_alph"/>
</dbReference>
<dbReference type="HAMAP" id="MF_00657">
    <property type="entry name" value="Hydroxyl_YbiX"/>
    <property type="match status" value="1"/>
</dbReference>
<dbReference type="SMART" id="SM00702">
    <property type="entry name" value="P4Hc"/>
    <property type="match status" value="1"/>
</dbReference>
<dbReference type="InterPro" id="IPR023550">
    <property type="entry name" value="PKHD_hydroxylase"/>
</dbReference>
<feature type="binding site" evidence="7">
    <location>
        <position position="168"/>
    </location>
    <ligand>
        <name>2-oxoglutarate</name>
        <dbReference type="ChEBI" id="CHEBI:16810"/>
    </ligand>
</feature>
<keyword evidence="5 7" id="KW-0560">Oxidoreductase</keyword>
<feature type="binding site" evidence="7">
    <location>
        <position position="158"/>
    </location>
    <ligand>
        <name>Fe cation</name>
        <dbReference type="ChEBI" id="CHEBI:24875"/>
    </ligand>
</feature>
<organism evidence="9 10">
    <name type="scientific">Duganella levis</name>
    <dbReference type="NCBI Taxonomy" id="2692169"/>
    <lineage>
        <taxon>Bacteria</taxon>
        <taxon>Pseudomonadati</taxon>
        <taxon>Pseudomonadota</taxon>
        <taxon>Betaproteobacteria</taxon>
        <taxon>Burkholderiales</taxon>
        <taxon>Oxalobacteraceae</taxon>
        <taxon>Telluria group</taxon>
        <taxon>Duganella</taxon>
    </lineage>
</organism>
<keyword evidence="4 7" id="KW-0223">Dioxygenase</keyword>